<feature type="binding site" evidence="5">
    <location>
        <position position="76"/>
    </location>
    <ligand>
        <name>Zn(2+)</name>
        <dbReference type="ChEBI" id="CHEBI:29105"/>
    </ligand>
</feature>
<dbReference type="CDD" id="cd04604">
    <property type="entry name" value="CBS_pair_SIS_assoc"/>
    <property type="match status" value="1"/>
</dbReference>
<dbReference type="PANTHER" id="PTHR42745">
    <property type="match status" value="1"/>
</dbReference>
<keyword evidence="5" id="KW-0479">Metal-binding</keyword>
<dbReference type="InterPro" id="IPR046342">
    <property type="entry name" value="CBS_dom_sf"/>
</dbReference>
<evidence type="ECO:0000256" key="5">
    <source>
        <dbReference type="PIRSR" id="PIRSR004692-2"/>
    </source>
</evidence>
<dbReference type="Pfam" id="PF01380">
    <property type="entry name" value="SIS"/>
    <property type="match status" value="1"/>
</dbReference>
<dbReference type="SUPFAM" id="SSF53697">
    <property type="entry name" value="SIS domain"/>
    <property type="match status" value="1"/>
</dbReference>
<sequence>MGKHEILALAQEVFDIEAQAVKNLSQQIDEDFVGAIEAVLKSTGKLIVCGMGKSGHIGNKIAATLASTGTPSFFLHPGEAFHGDLGMVTPEDSVLLISNSGKTDEVLNLIPFFKDNGNLLIGMTGKPDSILAKNVDFHLNVAVEKEACALKLAPTSSTTATLAMGDALAVALMKKRSFQEKDFARFHPGGSLGRMLLTNVETVMRKEQLPIVAPDTSSLLVVQKVSEGRLGLAIVQEEQKIVGIITDGDIRRAMESQQAAFFEKTARELMSAHPKCIHKDAKLGEADQLMNQHKINSLLVAEEDQLLGVIQIYDLNQ</sequence>
<feature type="site" description="Catalytically relevant" evidence="6">
    <location>
        <position position="53"/>
    </location>
</feature>
<dbReference type="PANTHER" id="PTHR42745:SF1">
    <property type="entry name" value="ARABINOSE 5-PHOSPHATE ISOMERASE KDSD"/>
    <property type="match status" value="1"/>
</dbReference>
<evidence type="ECO:0000256" key="7">
    <source>
        <dbReference type="PROSITE-ProRule" id="PRU00703"/>
    </source>
</evidence>
<dbReference type="NCBIfam" id="TIGR00393">
    <property type="entry name" value="kpsF"/>
    <property type="match status" value="1"/>
</dbReference>
<feature type="site" description="Catalytically relevant" evidence="6">
    <location>
        <position position="187"/>
    </location>
</feature>
<dbReference type="InterPro" id="IPR050986">
    <property type="entry name" value="GutQ/KpsF_isomerases"/>
</dbReference>
<reference evidence="10 11" key="1">
    <citation type="submission" date="2021-12" db="EMBL/GenBank/DDBJ databases">
        <title>Genome sequencing of bacteria with rrn-lacking chromosome and rrn-plasmid.</title>
        <authorList>
            <person name="Anda M."/>
            <person name="Iwasaki W."/>
        </authorList>
    </citation>
    <scope>NUCLEOTIDE SEQUENCE [LARGE SCALE GENOMIC DNA]</scope>
    <source>
        <strain evidence="10 11">NBRC 15940</strain>
    </source>
</reference>
<dbReference type="SUPFAM" id="SSF54631">
    <property type="entry name" value="CBS-domain pair"/>
    <property type="match status" value="1"/>
</dbReference>
<keyword evidence="10" id="KW-0413">Isomerase</keyword>
<evidence type="ECO:0000256" key="3">
    <source>
        <dbReference type="ARBA" id="ARBA00023122"/>
    </source>
</evidence>
<dbReference type="GO" id="GO:1901135">
    <property type="term" value="P:carbohydrate derivative metabolic process"/>
    <property type="evidence" value="ECO:0007669"/>
    <property type="project" value="InterPro"/>
</dbReference>
<dbReference type="PROSITE" id="PS51371">
    <property type="entry name" value="CBS"/>
    <property type="match status" value="2"/>
</dbReference>
<dbReference type="FunFam" id="3.40.50.10490:FF:000011">
    <property type="entry name" value="Arabinose 5-phosphate isomerase"/>
    <property type="match status" value="1"/>
</dbReference>
<comment type="similarity">
    <text evidence="1 4">Belongs to the SIS family. GutQ/KpsF subfamily.</text>
</comment>
<dbReference type="AlphaFoldDB" id="A0AAN4VW59"/>
<dbReference type="GO" id="GO:0019146">
    <property type="term" value="F:arabinose-5-phosphate isomerase activity"/>
    <property type="evidence" value="ECO:0007669"/>
    <property type="project" value="UniProtKB-ARBA"/>
</dbReference>
<name>A0AAN4VW59_9BACT</name>
<dbReference type="InterPro" id="IPR001347">
    <property type="entry name" value="SIS_dom"/>
</dbReference>
<organism evidence="10 11">
    <name type="scientific">Persicobacter diffluens</name>
    <dbReference type="NCBI Taxonomy" id="981"/>
    <lineage>
        <taxon>Bacteria</taxon>
        <taxon>Pseudomonadati</taxon>
        <taxon>Bacteroidota</taxon>
        <taxon>Cytophagia</taxon>
        <taxon>Cytophagales</taxon>
        <taxon>Persicobacteraceae</taxon>
        <taxon>Persicobacter</taxon>
    </lineage>
</organism>
<keyword evidence="2" id="KW-0677">Repeat</keyword>
<dbReference type="GO" id="GO:0097367">
    <property type="term" value="F:carbohydrate derivative binding"/>
    <property type="evidence" value="ECO:0007669"/>
    <property type="project" value="InterPro"/>
</dbReference>
<protein>
    <submittedName>
        <fullName evidence="10">Arabinose-5-phosphate isomerase</fullName>
    </submittedName>
</protein>
<feature type="domain" description="CBS" evidence="8">
    <location>
        <begin position="204"/>
        <end position="261"/>
    </location>
</feature>
<dbReference type="RefSeq" id="WP_338235936.1">
    <property type="nucleotide sequence ID" value="NZ_BQKE01000001.1"/>
</dbReference>
<evidence type="ECO:0000259" key="8">
    <source>
        <dbReference type="PROSITE" id="PS51371"/>
    </source>
</evidence>
<keyword evidence="11" id="KW-1185">Reference proteome</keyword>
<dbReference type="Gene3D" id="3.10.580.10">
    <property type="entry name" value="CBS-domain"/>
    <property type="match status" value="1"/>
</dbReference>
<feature type="domain" description="CBS" evidence="8">
    <location>
        <begin position="270"/>
        <end position="317"/>
    </location>
</feature>
<dbReference type="Gene3D" id="3.40.50.10490">
    <property type="entry name" value="Glucose-6-phosphate isomerase like protein, domain 1"/>
    <property type="match status" value="1"/>
</dbReference>
<evidence type="ECO:0000259" key="9">
    <source>
        <dbReference type="PROSITE" id="PS51464"/>
    </source>
</evidence>
<feature type="site" description="Catalytically relevant" evidence="6">
    <location>
        <position position="105"/>
    </location>
</feature>
<feature type="site" description="Catalytically relevant" evidence="6">
    <location>
        <position position="146"/>
    </location>
</feature>
<evidence type="ECO:0000256" key="2">
    <source>
        <dbReference type="ARBA" id="ARBA00022737"/>
    </source>
</evidence>
<dbReference type="EMBL" id="BQKE01000001">
    <property type="protein sequence ID" value="GJM60062.1"/>
    <property type="molecule type" value="Genomic_DNA"/>
</dbReference>
<dbReference type="InterPro" id="IPR000644">
    <property type="entry name" value="CBS_dom"/>
</dbReference>
<proteinExistence type="inferred from homology"/>
<evidence type="ECO:0000256" key="1">
    <source>
        <dbReference type="ARBA" id="ARBA00008165"/>
    </source>
</evidence>
<dbReference type="CDD" id="cd05014">
    <property type="entry name" value="SIS_Kpsf"/>
    <property type="match status" value="1"/>
</dbReference>
<dbReference type="PROSITE" id="PS51464">
    <property type="entry name" value="SIS"/>
    <property type="match status" value="1"/>
</dbReference>
<dbReference type="Pfam" id="PF00571">
    <property type="entry name" value="CBS"/>
    <property type="match status" value="2"/>
</dbReference>
<keyword evidence="3 7" id="KW-0129">CBS domain</keyword>
<evidence type="ECO:0000313" key="10">
    <source>
        <dbReference type="EMBL" id="GJM60062.1"/>
    </source>
</evidence>
<feature type="domain" description="SIS" evidence="9">
    <location>
        <begin position="35"/>
        <end position="178"/>
    </location>
</feature>
<dbReference type="InterPro" id="IPR035474">
    <property type="entry name" value="SIS_Kpsf"/>
</dbReference>
<comment type="caution">
    <text evidence="10">The sequence shown here is derived from an EMBL/GenBank/DDBJ whole genome shotgun (WGS) entry which is preliminary data.</text>
</comment>
<dbReference type="InterPro" id="IPR004800">
    <property type="entry name" value="KdsD/KpsF-type"/>
</dbReference>
<dbReference type="SMART" id="SM00116">
    <property type="entry name" value="CBS"/>
    <property type="match status" value="2"/>
</dbReference>
<dbReference type="PIRSF" id="PIRSF004692">
    <property type="entry name" value="KdsD_KpsF"/>
    <property type="match status" value="1"/>
</dbReference>
<dbReference type="InterPro" id="IPR046348">
    <property type="entry name" value="SIS_dom_sf"/>
</dbReference>
<gene>
    <name evidence="10" type="primary">kpsF</name>
    <name evidence="10" type="ORF">PEDI_06140</name>
</gene>
<keyword evidence="5" id="KW-0862">Zinc</keyword>
<dbReference type="GO" id="GO:0005975">
    <property type="term" value="P:carbohydrate metabolic process"/>
    <property type="evidence" value="ECO:0007669"/>
    <property type="project" value="InterPro"/>
</dbReference>
<evidence type="ECO:0000256" key="6">
    <source>
        <dbReference type="PIRSR" id="PIRSR004692-3"/>
    </source>
</evidence>
<accession>A0AAN4VW59</accession>
<evidence type="ECO:0000256" key="4">
    <source>
        <dbReference type="PIRNR" id="PIRNR004692"/>
    </source>
</evidence>
<evidence type="ECO:0000313" key="11">
    <source>
        <dbReference type="Proteomes" id="UP001310022"/>
    </source>
</evidence>
<dbReference type="Proteomes" id="UP001310022">
    <property type="component" value="Unassembled WGS sequence"/>
</dbReference>
<dbReference type="GO" id="GO:0046872">
    <property type="term" value="F:metal ion binding"/>
    <property type="evidence" value="ECO:0007669"/>
    <property type="project" value="UniProtKB-KW"/>
</dbReference>